<dbReference type="InterPro" id="IPR008966">
    <property type="entry name" value="Adhesion_dom_sf"/>
</dbReference>
<dbReference type="InterPro" id="IPR013783">
    <property type="entry name" value="Ig-like_fold"/>
</dbReference>
<evidence type="ECO:0000256" key="6">
    <source>
        <dbReference type="ARBA" id="ARBA00023088"/>
    </source>
</evidence>
<evidence type="ECO:0000313" key="13">
    <source>
        <dbReference type="Proteomes" id="UP001164948"/>
    </source>
</evidence>
<feature type="domain" description="SpaA-like prealbumin fold" evidence="10">
    <location>
        <begin position="895"/>
        <end position="986"/>
    </location>
</feature>
<dbReference type="Gene3D" id="2.60.40.1280">
    <property type="match status" value="2"/>
</dbReference>
<dbReference type="Gene3D" id="2.60.40.1290">
    <property type="match status" value="2"/>
</dbReference>
<keyword evidence="8" id="KW-1133">Transmembrane helix</keyword>
<dbReference type="Proteomes" id="UP001164948">
    <property type="component" value="Chromosome"/>
</dbReference>
<name>A0AAE9UMM8_STRDY</name>
<feature type="domain" description="Fibrinogen-binding" evidence="9">
    <location>
        <begin position="1400"/>
        <end position="1539"/>
    </location>
</feature>
<evidence type="ECO:0000259" key="11">
    <source>
        <dbReference type="Pfam" id="PF17961"/>
    </source>
</evidence>
<keyword evidence="8" id="KW-0812">Transmembrane</keyword>
<protein>
    <submittedName>
        <fullName evidence="12">Ig-like domain-containing protein</fullName>
    </submittedName>
</protein>
<dbReference type="InterPro" id="IPR041033">
    <property type="entry name" value="SpaA_PFL_dom_1"/>
</dbReference>
<evidence type="ECO:0000256" key="5">
    <source>
        <dbReference type="ARBA" id="ARBA00022729"/>
    </source>
</evidence>
<dbReference type="SUPFAM" id="SSF49478">
    <property type="entry name" value="Cna protein B-type domain"/>
    <property type="match status" value="3"/>
</dbReference>
<comment type="subcellular location">
    <subcellularLocation>
        <location evidence="1">Secreted</location>
        <location evidence="1">Cell wall</location>
        <topology evidence="1">Peptidoglycan-anchor</topology>
    </subcellularLocation>
</comment>
<evidence type="ECO:0000256" key="4">
    <source>
        <dbReference type="ARBA" id="ARBA00022525"/>
    </source>
</evidence>
<dbReference type="EMBL" id="CP095081">
    <property type="protein sequence ID" value="WAI93280.1"/>
    <property type="molecule type" value="Genomic_DNA"/>
</dbReference>
<evidence type="ECO:0000259" key="9">
    <source>
        <dbReference type="Pfam" id="PF10425"/>
    </source>
</evidence>
<dbReference type="PANTHER" id="PTHR36108">
    <property type="entry name" value="COLOSSIN-B-RELATED"/>
    <property type="match status" value="1"/>
</dbReference>
<evidence type="ECO:0000256" key="8">
    <source>
        <dbReference type="SAM" id="Phobius"/>
    </source>
</evidence>
<feature type="domain" description="SDR-like Ig" evidence="11">
    <location>
        <begin position="1267"/>
        <end position="1368"/>
    </location>
</feature>
<dbReference type="InterPro" id="IPR036465">
    <property type="entry name" value="vWFA_dom_sf"/>
</dbReference>
<sequence length="1722" mass="190237">MTNKTLHKVLIKLAAVLAILFLVLPTGLTAVTVLAEQINTENLIPVETAAGEILKESDLDFEQAISTSGEALKDGSASWIQLTYNKVNQNLAKQDLFLRLPQGMTIEGIGQDQKLDVKTISVPKDLDLDEAASTINNTNIITGFEKIGEQDYKLSFAATSETLNLVFKVTDTILNETRDLQLGDKQDSKQASFTKKLSLDIVKSDDRAGENETTTRPSIQPRAVTAREATGNQNISPNLTISNAQLNLEDKNKNNIYDVEVPDSLSFRAQLTLLDQSLILPGNYFELKLSDSVHYNMLNPTDINFPVLTDSSGKVVAVPELVQDPPVDGLLRATSKTVRYRFTDQVQGLDSLTMTLNLGHSVNPNVVQNNGKYDFSYQIGGHIIKQSYDVQYGKPKENGNLNIHQRLTYTDSKQNLKASSLIYVNPKQTPQDAEKQTLVISNAPSTHKIGDQTVPNLLQLDTQTEVKVYKLKDLKGITDAVNIDKQYWEEVANPIITKSDGKIEVSFDYTQADKSTYVVAVETALQQEGSQPVFIAQNSNLTSTSKGKKVSETDATATVGSGGSASGDQTPKGTLYLNKVDTNHKHLANATFTLSGNTTAGQFLYRTLVTDTKEVRFSDIPPGSYQLKETAAPSGYQQILTPWTVTVDDKGKVTVTGNESETQKTKEEAEIVILWEQIKSSSYRVGNVTFYQDRLKELVDAVANTNAKYTLIGYSGSSNQAAKVLFQSKSANEVKSAIDSASFLNNLTDSRSAMPYAYQLALQQFQTSKSKQKYLLQLTEYPIYNSDNVEKALISNGHATMDSMKQLGVTPYLLVARDPAKNRSRYLDPYAGGISFGTLFSQDNIRVAWKDETATTLVSSKYTDNSYLKQIQSIGSTIKQQIPESILTVTDKKSGKFSINKIDEAKKGLAGATFTLSKRTAVAAGHQVQGDFIPVSKETTVGRTTLTFDNLKPGVYDLKETKAPDAYTLDSKTYVVVVQNSGKTTIVDEADFKESNYPMDDTSTQFDYPIKEITNQPNSIEFTKIGDGGKSLTGAEFELRKGNEKVQTATSSTDGKVTFSKLLPGTYEVWETKVSEDIYNLPQEAVATFEVKADGTFSEPQGRLFRKNAQQNNRYEIRNELVNKKIGDQKIKVIKKDELTDLPLPKAKFQLEASDGTLYYGTTDDNGEISFDKLPFGQYILTEIEAPSGYVLDPTPQKINITEVDAPETEVVAGRNATQPTAAPTARAALADSVAEPVTGKNVSDQISIKDLDITSSNEDTPHNVRPNHGENIVMRADFAIKPGSDIKAGDFFTLTLPNAIDPFGVSAPENVDFRILGPLGTVALGTYDYNTRTITYKFIDYITRYAVSSFSIISPFFIDRYTVKTNQEIDLFLKVGQVSSNLYHFTVDYNPYYGTMDTKNPVNIGSTITRLNQDTGDFVNYVYVNPASRSLENASLTFLGHGSSIIDNNTKVQLFEVVDSKLQMPPSSGIQDETLREVDPTNYQLIKENRRFTINFYNDLLDGRSYIVKVSGKSDKNNPDPIHTSAILTQRYFNDYPYYTPSGRYIPYGPYTESFTYTAGVVKKSGESNADGSVVVRLSNRKNYIDFMKANSQGTPLEATFELRKKMVTNETVTVGTPVTSDKTTGKFYFEGLPPGDYEVWETKAPDGYTKPVEAVATFKVTDEGEIVDKSLENGRIINYKRPELPATGGMGLMIYMVIGSAICFVAIFWNRSFGFRKSGQ</sequence>
<keyword evidence="6" id="KW-0572">Peptidoglycan-anchor</keyword>
<evidence type="ECO:0000256" key="1">
    <source>
        <dbReference type="ARBA" id="ARBA00004168"/>
    </source>
</evidence>
<dbReference type="Pfam" id="PF10425">
    <property type="entry name" value="SdrG_C_C"/>
    <property type="match status" value="2"/>
</dbReference>
<keyword evidence="8" id="KW-0472">Membrane</keyword>
<dbReference type="SUPFAM" id="SSF53300">
    <property type="entry name" value="vWA-like"/>
    <property type="match status" value="1"/>
</dbReference>
<feature type="region of interest" description="Disordered" evidence="7">
    <location>
        <begin position="544"/>
        <end position="570"/>
    </location>
</feature>
<dbReference type="SUPFAM" id="SSF49401">
    <property type="entry name" value="Bacterial adhesins"/>
    <property type="match status" value="4"/>
</dbReference>
<dbReference type="InterPro" id="IPR011252">
    <property type="entry name" value="Fibrogen-bd_dom1"/>
</dbReference>
<evidence type="ECO:0000256" key="7">
    <source>
        <dbReference type="SAM" id="MobiDB-lite"/>
    </source>
</evidence>
<dbReference type="InterPro" id="IPR011266">
    <property type="entry name" value="Adhesin_Fg-bd_dom_2"/>
</dbReference>
<feature type="domain" description="SpaA-like prealbumin fold" evidence="10">
    <location>
        <begin position="1130"/>
        <end position="1209"/>
    </location>
</feature>
<feature type="domain" description="Fibrinogen-binding" evidence="9">
    <location>
        <begin position="397"/>
        <end position="537"/>
    </location>
</feature>
<dbReference type="InterPro" id="IPR041171">
    <property type="entry name" value="SDR_Ig"/>
</dbReference>
<reference evidence="12" key="1">
    <citation type="submission" date="2022-03" db="EMBL/GenBank/DDBJ databases">
        <title>Characterization and genomic analysis of a Streptococcus dysgalactiae associated with cultured channel catfish mortalities in China.</title>
        <authorList>
            <person name="Wang J."/>
            <person name="Geng Y."/>
        </authorList>
    </citation>
    <scope>NUCLEOTIDE SEQUENCE</scope>
    <source>
        <strain evidence="12">WJ001</strain>
    </source>
</reference>
<keyword evidence="5" id="KW-0732">Signal</keyword>
<keyword evidence="4" id="KW-0964">Secreted</keyword>
<dbReference type="Gene3D" id="2.60.40.10">
    <property type="entry name" value="Immunoglobulins"/>
    <property type="match status" value="5"/>
</dbReference>
<feature type="domain" description="SDR-like Ig" evidence="11">
    <location>
        <begin position="262"/>
        <end position="372"/>
    </location>
</feature>
<feature type="domain" description="SpaA-like prealbumin fold" evidence="10">
    <location>
        <begin position="574"/>
        <end position="658"/>
    </location>
</feature>
<evidence type="ECO:0000256" key="2">
    <source>
        <dbReference type="ARBA" id="ARBA00007257"/>
    </source>
</evidence>
<proteinExistence type="inferred from homology"/>
<evidence type="ECO:0000313" key="12">
    <source>
        <dbReference type="EMBL" id="WAI93280.1"/>
    </source>
</evidence>
<feature type="domain" description="SpaA-like prealbumin fold" evidence="10">
    <location>
        <begin position="1019"/>
        <end position="1096"/>
    </location>
</feature>
<dbReference type="Pfam" id="PF17802">
    <property type="entry name" value="SpaA"/>
    <property type="match status" value="5"/>
</dbReference>
<gene>
    <name evidence="12" type="ORF">MP619_01280</name>
</gene>
<feature type="region of interest" description="Disordered" evidence="7">
    <location>
        <begin position="204"/>
        <end position="238"/>
    </location>
</feature>
<evidence type="ECO:0000259" key="10">
    <source>
        <dbReference type="Pfam" id="PF17802"/>
    </source>
</evidence>
<organism evidence="12 13">
    <name type="scientific">Streptococcus dysgalactiae</name>
    <dbReference type="NCBI Taxonomy" id="1334"/>
    <lineage>
        <taxon>Bacteria</taxon>
        <taxon>Bacillati</taxon>
        <taxon>Bacillota</taxon>
        <taxon>Bacilli</taxon>
        <taxon>Lactobacillales</taxon>
        <taxon>Streptococcaceae</taxon>
        <taxon>Streptococcus</taxon>
    </lineage>
</organism>
<evidence type="ECO:0000256" key="3">
    <source>
        <dbReference type="ARBA" id="ARBA00022512"/>
    </source>
</evidence>
<dbReference type="GO" id="GO:0007155">
    <property type="term" value="P:cell adhesion"/>
    <property type="evidence" value="ECO:0007669"/>
    <property type="project" value="InterPro"/>
</dbReference>
<feature type="transmembrane region" description="Helical" evidence="8">
    <location>
        <begin position="1692"/>
        <end position="1711"/>
    </location>
</feature>
<keyword evidence="3" id="KW-0134">Cell wall</keyword>
<feature type="domain" description="SpaA-like prealbumin fold" evidence="10">
    <location>
        <begin position="1587"/>
        <end position="1675"/>
    </location>
</feature>
<comment type="similarity">
    <text evidence="2">Belongs to the serine-aspartate repeat-containing protein (SDr) family.</text>
</comment>
<dbReference type="Pfam" id="PF17961">
    <property type="entry name" value="Big_8"/>
    <property type="match status" value="2"/>
</dbReference>
<dbReference type="RefSeq" id="WP_232022244.1">
    <property type="nucleotide sequence ID" value="NZ_AP018726.1"/>
</dbReference>
<dbReference type="PANTHER" id="PTHR36108:SF13">
    <property type="entry name" value="COLOSSIN-B-RELATED"/>
    <property type="match status" value="1"/>
</dbReference>
<accession>A0AAE9UMM8</accession>